<dbReference type="GeneID" id="62681201"/>
<organism evidence="2 3">
    <name type="scientific">Cronobacter phage JC01</name>
    <dbReference type="NCBI Taxonomy" id="2729575"/>
    <lineage>
        <taxon>Viruses</taxon>
        <taxon>Duplodnaviria</taxon>
        <taxon>Heunggongvirae</taxon>
        <taxon>Uroviricota</taxon>
        <taxon>Caudoviricetes</taxon>
        <taxon>Casjensviridae</taxon>
        <taxon>Jacunavirus</taxon>
        <taxon>Jacunavirus JC01</taxon>
    </lineage>
</organism>
<dbReference type="EMBL" id="MT330372">
    <property type="protein sequence ID" value="QJI52281.1"/>
    <property type="molecule type" value="Genomic_DNA"/>
</dbReference>
<reference evidence="2 3" key="1">
    <citation type="submission" date="2020-04" db="EMBL/GenBank/DDBJ databases">
        <title>Characterization and complete genome analysis of a novel phage JC01 infecting Cronobacter sakazakii.</title>
        <authorList>
            <person name="Jiang J."/>
            <person name="Zhao C."/>
            <person name="Tie D."/>
            <person name="Li Z."/>
        </authorList>
    </citation>
    <scope>NUCLEOTIDE SEQUENCE [LARGE SCALE GENOMIC DNA]</scope>
</reference>
<dbReference type="RefSeq" id="YP_009998610.1">
    <property type="nucleotide sequence ID" value="NC_052989.1"/>
</dbReference>
<keyword evidence="3" id="KW-1185">Reference proteome</keyword>
<sequence>MSKVNVSDEAWKLGAVPTKTAMAINTLVAPVSVAIAPLFNDLERRHGLKIRLSWTGVIAERDGDVVFEKGRYTPAKAVGHEQCAQQRAYAYMLLRWCCTHYPTELLQQHKGWLYGQ</sequence>
<dbReference type="KEGG" id="vg:62681201"/>
<keyword evidence="1" id="KW-0812">Transmembrane</keyword>
<proteinExistence type="predicted"/>
<keyword evidence="1" id="KW-0472">Membrane</keyword>
<feature type="transmembrane region" description="Helical" evidence="1">
    <location>
        <begin position="20"/>
        <end position="39"/>
    </location>
</feature>
<accession>A0A6M3YKM2</accession>
<name>A0A6M3YKM2_9CAUD</name>
<keyword evidence="1" id="KW-1133">Transmembrane helix</keyword>
<protein>
    <submittedName>
        <fullName evidence="2">Uncharacterized protein</fullName>
    </submittedName>
</protein>
<dbReference type="Proteomes" id="UP000502753">
    <property type="component" value="Segment"/>
</dbReference>
<evidence type="ECO:0000256" key="1">
    <source>
        <dbReference type="SAM" id="Phobius"/>
    </source>
</evidence>
<evidence type="ECO:0000313" key="2">
    <source>
        <dbReference type="EMBL" id="QJI52281.1"/>
    </source>
</evidence>
<evidence type="ECO:0000313" key="3">
    <source>
        <dbReference type="Proteomes" id="UP000502753"/>
    </source>
</evidence>